<gene>
    <name evidence="2" type="ORF">FC47_GL001654</name>
</gene>
<name>A0A0R1P233_LIMMU</name>
<feature type="region of interest" description="Disordered" evidence="1">
    <location>
        <begin position="159"/>
        <end position="185"/>
    </location>
</feature>
<accession>A0A0R1P233</accession>
<evidence type="ECO:0000313" key="3">
    <source>
        <dbReference type="Proteomes" id="UP000050901"/>
    </source>
</evidence>
<dbReference type="Proteomes" id="UP000050901">
    <property type="component" value="Unassembled WGS sequence"/>
</dbReference>
<dbReference type="EMBL" id="AZEQ01000005">
    <property type="protein sequence ID" value="KRL26390.1"/>
    <property type="molecule type" value="Genomic_DNA"/>
</dbReference>
<evidence type="ECO:0000313" key="2">
    <source>
        <dbReference type="EMBL" id="KRL26390.1"/>
    </source>
</evidence>
<proteinExistence type="predicted"/>
<protein>
    <recommendedName>
        <fullName evidence="4">BppU N-terminal domain-containing protein</fullName>
    </recommendedName>
</protein>
<feature type="compositionally biased region" description="Polar residues" evidence="1">
    <location>
        <begin position="176"/>
        <end position="185"/>
    </location>
</feature>
<evidence type="ECO:0008006" key="4">
    <source>
        <dbReference type="Google" id="ProtNLM"/>
    </source>
</evidence>
<organism evidence="2 3">
    <name type="scientific">Limosilactobacillus mucosae DSM 13345</name>
    <dbReference type="NCBI Taxonomy" id="1423771"/>
    <lineage>
        <taxon>Bacteria</taxon>
        <taxon>Bacillati</taxon>
        <taxon>Bacillota</taxon>
        <taxon>Bacilli</taxon>
        <taxon>Lactobacillales</taxon>
        <taxon>Lactobacillaceae</taxon>
        <taxon>Limosilactobacillus</taxon>
    </lineage>
</organism>
<dbReference type="AlphaFoldDB" id="A0A0R1P233"/>
<dbReference type="PATRIC" id="fig|1423771.3.peg.1691"/>
<dbReference type="RefSeq" id="WP_056967873.1">
    <property type="nucleotide sequence ID" value="NZ_AZEQ01000005.1"/>
</dbReference>
<evidence type="ECO:0000256" key="1">
    <source>
        <dbReference type="SAM" id="MobiDB-lite"/>
    </source>
</evidence>
<sequence length="357" mass="38966">MEQLIFYPRVIKVDDTDRTINVIALVNDERLEFTDNMTYTLKLGNQSGYIKDIALTEPSFSSQELKGLPSDMYTAELWVTNGDKTRIYPNKDKGYLGLQANVTAMVGEVLPTLTVSEIKAEIESKLKNAGSGGTAEKGNDGKSAYQIWLDAGNKGTQQDFLNSLKGTQGEKGDPGSNGNDGKSAYQTWLDAGNSGTEQDFINSLKAPSVAPTKRAATSLFVDMNDSKNIIGRFDNGCWVEMRTMASWVPLYATGSAGYGSVTSQSFVHDQCWCNVLSYINGFLTVSAMQKATPAQFELWKSCVVHEPYADVDQYDWSACRITSTGSDVGEVDFAKMMFAVGLFTESTILSLGATKKS</sequence>
<reference evidence="2 3" key="1">
    <citation type="journal article" date="2015" name="Genome Announc.">
        <title>Expanding the biotechnology potential of lactobacilli through comparative genomics of 213 strains and associated genera.</title>
        <authorList>
            <person name="Sun Z."/>
            <person name="Harris H.M."/>
            <person name="McCann A."/>
            <person name="Guo C."/>
            <person name="Argimon S."/>
            <person name="Zhang W."/>
            <person name="Yang X."/>
            <person name="Jeffery I.B."/>
            <person name="Cooney J.C."/>
            <person name="Kagawa T.F."/>
            <person name="Liu W."/>
            <person name="Song Y."/>
            <person name="Salvetti E."/>
            <person name="Wrobel A."/>
            <person name="Rasinkangas P."/>
            <person name="Parkhill J."/>
            <person name="Rea M.C."/>
            <person name="O'Sullivan O."/>
            <person name="Ritari J."/>
            <person name="Douillard F.P."/>
            <person name="Paul Ross R."/>
            <person name="Yang R."/>
            <person name="Briner A.E."/>
            <person name="Felis G.E."/>
            <person name="de Vos W.M."/>
            <person name="Barrangou R."/>
            <person name="Klaenhammer T.R."/>
            <person name="Caufield P.W."/>
            <person name="Cui Y."/>
            <person name="Zhang H."/>
            <person name="O'Toole P.W."/>
        </authorList>
    </citation>
    <scope>NUCLEOTIDE SEQUENCE [LARGE SCALE GENOMIC DNA]</scope>
    <source>
        <strain evidence="2 3">DSM 13345</strain>
    </source>
</reference>
<comment type="caution">
    <text evidence="2">The sequence shown here is derived from an EMBL/GenBank/DDBJ whole genome shotgun (WGS) entry which is preliminary data.</text>
</comment>